<proteinExistence type="predicted"/>
<feature type="compositionally biased region" description="Basic and acidic residues" evidence="1">
    <location>
        <begin position="1"/>
        <end position="17"/>
    </location>
</feature>
<reference evidence="2" key="1">
    <citation type="submission" date="2021-06" db="EMBL/GenBank/DDBJ databases">
        <authorList>
            <person name="Kallberg Y."/>
            <person name="Tangrot J."/>
            <person name="Rosling A."/>
        </authorList>
    </citation>
    <scope>NUCLEOTIDE SEQUENCE</scope>
    <source>
        <strain evidence="2">IN212</strain>
    </source>
</reference>
<sequence length="128" mass="14591">MDNMDNDSHPLDSKNKDPVNNSSGILLNANESEMDAIDESAENDTLLDNDEIEEIIAKLPDENPYMPETSQTVATYIQVVDKLIAMEEVLESNLTLKELGFLKKLLKEYKLIYKKSKKQSKITSFFNF</sequence>
<comment type="caution">
    <text evidence="2">The sequence shown here is derived from an EMBL/GenBank/DDBJ whole genome shotgun (WGS) entry which is preliminary data.</text>
</comment>
<name>A0A9N9GSQ6_9GLOM</name>
<dbReference type="EMBL" id="CAJVPZ010011618">
    <property type="protein sequence ID" value="CAG8631829.1"/>
    <property type="molecule type" value="Genomic_DNA"/>
</dbReference>
<evidence type="ECO:0000313" key="2">
    <source>
        <dbReference type="EMBL" id="CAG8631829.1"/>
    </source>
</evidence>
<evidence type="ECO:0000256" key="1">
    <source>
        <dbReference type="SAM" id="MobiDB-lite"/>
    </source>
</evidence>
<protein>
    <submittedName>
        <fullName evidence="2">5441_t:CDS:1</fullName>
    </submittedName>
</protein>
<feature type="compositionally biased region" description="Polar residues" evidence="1">
    <location>
        <begin position="18"/>
        <end position="31"/>
    </location>
</feature>
<gene>
    <name evidence="2" type="ORF">RFULGI_LOCUS7745</name>
</gene>
<dbReference type="Proteomes" id="UP000789396">
    <property type="component" value="Unassembled WGS sequence"/>
</dbReference>
<dbReference type="AlphaFoldDB" id="A0A9N9GSQ6"/>
<organism evidence="2 3">
    <name type="scientific">Racocetra fulgida</name>
    <dbReference type="NCBI Taxonomy" id="60492"/>
    <lineage>
        <taxon>Eukaryota</taxon>
        <taxon>Fungi</taxon>
        <taxon>Fungi incertae sedis</taxon>
        <taxon>Mucoromycota</taxon>
        <taxon>Glomeromycotina</taxon>
        <taxon>Glomeromycetes</taxon>
        <taxon>Diversisporales</taxon>
        <taxon>Gigasporaceae</taxon>
        <taxon>Racocetra</taxon>
    </lineage>
</organism>
<feature type="compositionally biased region" description="Acidic residues" evidence="1">
    <location>
        <begin position="32"/>
        <end position="44"/>
    </location>
</feature>
<dbReference type="OrthoDB" id="2414061at2759"/>
<keyword evidence="3" id="KW-1185">Reference proteome</keyword>
<accession>A0A9N9GSQ6</accession>
<feature type="region of interest" description="Disordered" evidence="1">
    <location>
        <begin position="1"/>
        <end position="44"/>
    </location>
</feature>
<evidence type="ECO:0000313" key="3">
    <source>
        <dbReference type="Proteomes" id="UP000789396"/>
    </source>
</evidence>